<dbReference type="Proteomes" id="UP000282971">
    <property type="component" value="Unassembled WGS sequence"/>
</dbReference>
<dbReference type="PROSITE" id="PS50263">
    <property type="entry name" value="CN_HYDROLASE"/>
    <property type="match status" value="1"/>
</dbReference>
<evidence type="ECO:0000313" key="4">
    <source>
        <dbReference type="Proteomes" id="UP000282971"/>
    </source>
</evidence>
<comment type="caution">
    <text evidence="3">The sequence shown here is derived from an EMBL/GenBank/DDBJ whole genome shotgun (WGS) entry which is preliminary data.</text>
</comment>
<dbReference type="OrthoDB" id="9803803at2"/>
<dbReference type="PANTHER" id="PTHR43674">
    <property type="entry name" value="NITRILASE C965.09-RELATED"/>
    <property type="match status" value="1"/>
</dbReference>
<organism evidence="3 4">
    <name type="scientific">Sphingomonas crocodyli</name>
    <dbReference type="NCBI Taxonomy" id="1979270"/>
    <lineage>
        <taxon>Bacteria</taxon>
        <taxon>Pseudomonadati</taxon>
        <taxon>Pseudomonadota</taxon>
        <taxon>Alphaproteobacteria</taxon>
        <taxon>Sphingomonadales</taxon>
        <taxon>Sphingomonadaceae</taxon>
        <taxon>Sphingomonas</taxon>
    </lineage>
</organism>
<sequence>MTIKPWRAHCIQTLNYVVNDVSTREDAQAIVQKSLDRWEKLIASTVGRSQGGMRNLVLFPEFALTGFPIQETAAEWIEKACIQIPGPETERLQKMAQQYGIFIGANAYEYDPQWPGRYFNCCFLIDPSGDVILKYKRVNTVHSPSPHDFMDRYFDHYGIEGAFPVVKTELGNIGMFPCGEIMYPEAARVLLMRGAEVILHPTSDHGVGDFIGWEQCKRARAAENMVYLVSTNSGGMMGSPAGGNIMGNSKIIDYNGLVLSNTGGPGESNRASAIIDVQTLRMVRQELGPLNRIARQRTEMYMRVFNEASFYPPNSFVDKPMGSKAEVNGIQRATMDRLAAKGIIPLP</sequence>
<dbReference type="GO" id="GO:0016811">
    <property type="term" value="F:hydrolase activity, acting on carbon-nitrogen (but not peptide) bonds, in linear amides"/>
    <property type="evidence" value="ECO:0007669"/>
    <property type="project" value="TreeGrafter"/>
</dbReference>
<proteinExistence type="predicted"/>
<dbReference type="AlphaFoldDB" id="A0A437M058"/>
<name>A0A437M058_9SPHN</name>
<dbReference type="RefSeq" id="WP_127744998.1">
    <property type="nucleotide sequence ID" value="NZ_SACN01000002.1"/>
</dbReference>
<dbReference type="PANTHER" id="PTHR43674:SF16">
    <property type="entry name" value="CARBON-NITROGEN FAMILY, PUTATIVE (AFU_ORTHOLOGUE AFUA_5G02350)-RELATED"/>
    <property type="match status" value="1"/>
</dbReference>
<protein>
    <submittedName>
        <fullName evidence="3">Nitrilase</fullName>
    </submittedName>
</protein>
<dbReference type="SUPFAM" id="SSF56317">
    <property type="entry name" value="Carbon-nitrogen hydrolase"/>
    <property type="match status" value="1"/>
</dbReference>
<keyword evidence="4" id="KW-1185">Reference proteome</keyword>
<accession>A0A437M058</accession>
<dbReference type="InterPro" id="IPR036526">
    <property type="entry name" value="C-N_Hydrolase_sf"/>
</dbReference>
<dbReference type="InterPro" id="IPR050345">
    <property type="entry name" value="Aliph_Amidase/BUP"/>
</dbReference>
<feature type="domain" description="CN hydrolase" evidence="2">
    <location>
        <begin position="16"/>
        <end position="282"/>
    </location>
</feature>
<dbReference type="Gene3D" id="3.60.110.10">
    <property type="entry name" value="Carbon-nitrogen hydrolase"/>
    <property type="match status" value="1"/>
</dbReference>
<dbReference type="EMBL" id="SACN01000002">
    <property type="protein sequence ID" value="RVT90983.1"/>
    <property type="molecule type" value="Genomic_DNA"/>
</dbReference>
<gene>
    <name evidence="3" type="ORF">EOD43_15740</name>
</gene>
<keyword evidence="1" id="KW-0378">Hydrolase</keyword>
<dbReference type="Pfam" id="PF00795">
    <property type="entry name" value="CN_hydrolase"/>
    <property type="match status" value="1"/>
</dbReference>
<dbReference type="InterPro" id="IPR003010">
    <property type="entry name" value="C-N_Hydrolase"/>
</dbReference>
<evidence type="ECO:0000259" key="2">
    <source>
        <dbReference type="PROSITE" id="PS50263"/>
    </source>
</evidence>
<evidence type="ECO:0000256" key="1">
    <source>
        <dbReference type="ARBA" id="ARBA00022801"/>
    </source>
</evidence>
<reference evidence="3 4" key="1">
    <citation type="submission" date="2019-01" db="EMBL/GenBank/DDBJ databases">
        <authorList>
            <person name="Chen W.-M."/>
        </authorList>
    </citation>
    <scope>NUCLEOTIDE SEQUENCE [LARGE SCALE GENOMIC DNA]</scope>
    <source>
        <strain evidence="3 4">CCP-7</strain>
    </source>
</reference>
<evidence type="ECO:0000313" key="3">
    <source>
        <dbReference type="EMBL" id="RVT90983.1"/>
    </source>
</evidence>